<sequence length="54" mass="6334">MGPQPKNMYDGQFNNILNFRDVGKTVNDFLGRKLIREGRIYRSARPGVYLFTRL</sequence>
<dbReference type="Proteomes" id="UP000001798">
    <property type="component" value="Chromosome 5"/>
</dbReference>
<dbReference type="GeneID" id="5440530"/>
<gene>
    <name evidence="1" type="ORF">BCIN_05g03570</name>
</gene>
<dbReference type="AlphaFoldDB" id="A0A384JHV1"/>
<protein>
    <submittedName>
        <fullName evidence="1">Uncharacterized protein</fullName>
    </submittedName>
</protein>
<reference evidence="1 2" key="2">
    <citation type="journal article" date="2012" name="Eukaryot. Cell">
        <title>Genome update of Botrytis cinerea strains B05.10 and T4.</title>
        <authorList>
            <person name="Staats M."/>
            <person name="van Kan J.A."/>
        </authorList>
    </citation>
    <scope>NUCLEOTIDE SEQUENCE [LARGE SCALE GENOMIC DNA]</scope>
    <source>
        <strain evidence="1 2">B05.10</strain>
    </source>
</reference>
<proteinExistence type="predicted"/>
<evidence type="ECO:0000313" key="1">
    <source>
        <dbReference type="EMBL" id="ATZ49964.1"/>
    </source>
</evidence>
<accession>A0A384JHV1</accession>
<evidence type="ECO:0000313" key="2">
    <source>
        <dbReference type="Proteomes" id="UP000001798"/>
    </source>
</evidence>
<reference evidence="1 2" key="3">
    <citation type="journal article" date="2017" name="Mol. Plant Pathol.">
        <title>A gapless genome sequence of the fungus Botrytis cinerea.</title>
        <authorList>
            <person name="Van Kan J.A."/>
            <person name="Stassen J.H."/>
            <person name="Mosbach A."/>
            <person name="Van Der Lee T.A."/>
            <person name="Faino L."/>
            <person name="Farmer A.D."/>
            <person name="Papasotiriou D.G."/>
            <person name="Zhou S."/>
            <person name="Seidl M.F."/>
            <person name="Cottam E."/>
            <person name="Edel D."/>
            <person name="Hahn M."/>
            <person name="Schwartz D.C."/>
            <person name="Dietrich R.A."/>
            <person name="Widdison S."/>
            <person name="Scalliet G."/>
        </authorList>
    </citation>
    <scope>NUCLEOTIDE SEQUENCE [LARGE SCALE GENOMIC DNA]</scope>
    <source>
        <strain evidence="1 2">B05.10</strain>
    </source>
</reference>
<dbReference type="OrthoDB" id="9988524at2759"/>
<dbReference type="EMBL" id="CP009809">
    <property type="protein sequence ID" value="ATZ49964.1"/>
    <property type="molecule type" value="Genomic_DNA"/>
</dbReference>
<dbReference type="VEuPathDB" id="FungiDB:Bcin05g03570"/>
<reference evidence="1 2" key="1">
    <citation type="journal article" date="2011" name="PLoS Genet.">
        <title>Genomic analysis of the necrotrophic fungal pathogens Sclerotinia sclerotiorum and Botrytis cinerea.</title>
        <authorList>
            <person name="Amselem J."/>
            <person name="Cuomo C.A."/>
            <person name="van Kan J.A."/>
            <person name="Viaud M."/>
            <person name="Benito E.P."/>
            <person name="Couloux A."/>
            <person name="Coutinho P.M."/>
            <person name="de Vries R.P."/>
            <person name="Dyer P.S."/>
            <person name="Fillinger S."/>
            <person name="Fournier E."/>
            <person name="Gout L."/>
            <person name="Hahn M."/>
            <person name="Kohn L."/>
            <person name="Lapalu N."/>
            <person name="Plummer K.M."/>
            <person name="Pradier J.M."/>
            <person name="Quevillon E."/>
            <person name="Sharon A."/>
            <person name="Simon A."/>
            <person name="ten Have A."/>
            <person name="Tudzynski B."/>
            <person name="Tudzynski P."/>
            <person name="Wincker P."/>
            <person name="Andrew M."/>
            <person name="Anthouard V."/>
            <person name="Beever R.E."/>
            <person name="Beffa R."/>
            <person name="Benoit I."/>
            <person name="Bouzid O."/>
            <person name="Brault B."/>
            <person name="Chen Z."/>
            <person name="Choquer M."/>
            <person name="Collemare J."/>
            <person name="Cotton P."/>
            <person name="Danchin E.G."/>
            <person name="Da Silva C."/>
            <person name="Gautier A."/>
            <person name="Giraud C."/>
            <person name="Giraud T."/>
            <person name="Gonzalez C."/>
            <person name="Grossetete S."/>
            <person name="Guldener U."/>
            <person name="Henrissat B."/>
            <person name="Howlett B.J."/>
            <person name="Kodira C."/>
            <person name="Kretschmer M."/>
            <person name="Lappartient A."/>
            <person name="Leroch M."/>
            <person name="Levis C."/>
            <person name="Mauceli E."/>
            <person name="Neuveglise C."/>
            <person name="Oeser B."/>
            <person name="Pearson M."/>
            <person name="Poulain J."/>
            <person name="Poussereau N."/>
            <person name="Quesneville H."/>
            <person name="Rascle C."/>
            <person name="Schumacher J."/>
            <person name="Segurens B."/>
            <person name="Sexton A."/>
            <person name="Silva E."/>
            <person name="Sirven C."/>
            <person name="Soanes D.M."/>
            <person name="Talbot N.J."/>
            <person name="Templeton M."/>
            <person name="Yandava C."/>
            <person name="Yarden O."/>
            <person name="Zeng Q."/>
            <person name="Rollins J.A."/>
            <person name="Lebrun M.H."/>
            <person name="Dickman M."/>
        </authorList>
    </citation>
    <scope>NUCLEOTIDE SEQUENCE [LARGE SCALE GENOMIC DNA]</scope>
    <source>
        <strain evidence="1 2">B05.10</strain>
    </source>
</reference>
<dbReference type="RefSeq" id="XP_024548750.1">
    <property type="nucleotide sequence ID" value="XM_024692966.1"/>
</dbReference>
<organism evidence="1 2">
    <name type="scientific">Botryotinia fuckeliana (strain B05.10)</name>
    <name type="common">Noble rot fungus</name>
    <name type="synonym">Botrytis cinerea</name>
    <dbReference type="NCBI Taxonomy" id="332648"/>
    <lineage>
        <taxon>Eukaryota</taxon>
        <taxon>Fungi</taxon>
        <taxon>Dikarya</taxon>
        <taxon>Ascomycota</taxon>
        <taxon>Pezizomycotina</taxon>
        <taxon>Leotiomycetes</taxon>
        <taxon>Helotiales</taxon>
        <taxon>Sclerotiniaceae</taxon>
        <taxon>Botrytis</taxon>
    </lineage>
</organism>
<name>A0A384JHV1_BOTFB</name>
<keyword evidence="2" id="KW-1185">Reference proteome</keyword>